<sequence>MTSTAASTSASTSKATDPANMDYYLGFDHMKFYVGSSNVCASHFVKTYGFKYHCFKGLETGERLVHSVVISNGDVFLEFVSALVPPTSQESSAVCQEIHNHIMKHGDAVKDVAFKVNNVEKIYQNALIHGAIPIQDPVTVTDEYGSITTAKIGAFGDTIHTLVDRTKYKGYLPGTYRLIEKELTESEKMHPVDFMSIDHCVQNHDWFKMIPVSDFYKNAFGFHQYWSVDEKQVYTEYSALRSAVMTDPTETIKMPINEPAKGLKKSQIEEFLDFYGGPGVQHIAIQVEDILTTIANLRKRGTEFIKVPDTYYANLEKRMIENKHPEIKEPLEKIKKLGILVDFDENGYLLQLFTKPLFDRPTIFFEFIQRNNHNGFGAGNFKGLFEVLEGDQALRGNLVDQSAVPEENVV</sequence>
<dbReference type="EMBL" id="BSXU01002923">
    <property type="protein sequence ID" value="GMG39449.1"/>
    <property type="molecule type" value="Genomic_DNA"/>
</dbReference>
<evidence type="ECO:0000313" key="12">
    <source>
        <dbReference type="EMBL" id="GMG39449.1"/>
    </source>
</evidence>
<name>A0A9W6YW02_AMBMO</name>
<dbReference type="Pfam" id="PF00903">
    <property type="entry name" value="Glyoxalase"/>
    <property type="match status" value="1"/>
</dbReference>
<dbReference type="PANTHER" id="PTHR11959:SF1">
    <property type="entry name" value="4-HYDROXYPHENYLPYRUVATE DIOXYGENASE"/>
    <property type="match status" value="1"/>
</dbReference>
<dbReference type="InterPro" id="IPR041735">
    <property type="entry name" value="4OHPhenylPyrv_dOase_C"/>
</dbReference>
<evidence type="ECO:0000256" key="6">
    <source>
        <dbReference type="ARBA" id="ARBA00022878"/>
    </source>
</evidence>
<dbReference type="CDD" id="cd08342">
    <property type="entry name" value="HPPD_N_like"/>
    <property type="match status" value="1"/>
</dbReference>
<organism evidence="12 13">
    <name type="scientific">Ambrosiozyma monospora</name>
    <name type="common">Yeast</name>
    <name type="synonym">Endomycopsis monosporus</name>
    <dbReference type="NCBI Taxonomy" id="43982"/>
    <lineage>
        <taxon>Eukaryota</taxon>
        <taxon>Fungi</taxon>
        <taxon>Dikarya</taxon>
        <taxon>Ascomycota</taxon>
        <taxon>Saccharomycotina</taxon>
        <taxon>Pichiomycetes</taxon>
        <taxon>Pichiales</taxon>
        <taxon>Pichiaceae</taxon>
        <taxon>Ambrosiozyma</taxon>
    </lineage>
</organism>
<comment type="pathway">
    <text evidence="1">Amino-acid degradation; L-phenylalanine degradation; acetoacetate and fumarate from L-phenylalanine: step 3/6.</text>
</comment>
<dbReference type="InterPro" id="IPR037523">
    <property type="entry name" value="VOC_core"/>
</dbReference>
<dbReference type="PIRSF" id="PIRSF009283">
    <property type="entry name" value="HPP_dOase"/>
    <property type="match status" value="1"/>
</dbReference>
<dbReference type="InterPro" id="IPR041736">
    <property type="entry name" value="4OHPhenylPyrv_dOase_N"/>
</dbReference>
<dbReference type="InterPro" id="IPR004360">
    <property type="entry name" value="Glyas_Fos-R_dOase_dom"/>
</dbReference>
<dbReference type="CDD" id="cd07250">
    <property type="entry name" value="HPPD_C_like"/>
    <property type="match status" value="1"/>
</dbReference>
<dbReference type="Gene3D" id="3.10.180.10">
    <property type="entry name" value="2,3-Dihydroxybiphenyl 1,2-Dioxygenase, domain 1"/>
    <property type="match status" value="2"/>
</dbReference>
<dbReference type="GO" id="GO:0003868">
    <property type="term" value="F:4-hydroxyphenylpyruvate dioxygenase activity"/>
    <property type="evidence" value="ECO:0007669"/>
    <property type="project" value="InterPro"/>
</dbReference>
<keyword evidence="4 10" id="KW-0479">Metal-binding</keyword>
<proteinExistence type="inferred from homology"/>
<dbReference type="InterPro" id="IPR029068">
    <property type="entry name" value="Glyas_Bleomycin-R_OHBP_Dase"/>
</dbReference>
<evidence type="ECO:0000256" key="9">
    <source>
        <dbReference type="PIRNR" id="PIRNR009283"/>
    </source>
</evidence>
<comment type="similarity">
    <text evidence="2 9">Belongs to the 4HPPD family.</text>
</comment>
<comment type="caution">
    <text evidence="12">The sequence shown here is derived from an EMBL/GenBank/DDBJ whole genome shotgun (WGS) entry which is preliminary data.</text>
</comment>
<dbReference type="GO" id="GO:0006572">
    <property type="term" value="P:L-tyrosine catabolic process"/>
    <property type="evidence" value="ECO:0007669"/>
    <property type="project" value="UniProtKB-KW"/>
</dbReference>
<dbReference type="PANTHER" id="PTHR11959">
    <property type="entry name" value="4-HYDROXYPHENYLPYRUVATE DIOXYGENASE"/>
    <property type="match status" value="1"/>
</dbReference>
<keyword evidence="6" id="KW-0828">Tyrosine catabolism</keyword>
<evidence type="ECO:0000256" key="5">
    <source>
        <dbReference type="ARBA" id="ARBA00022737"/>
    </source>
</evidence>
<keyword evidence="13" id="KW-1185">Reference proteome</keyword>
<evidence type="ECO:0000256" key="8">
    <source>
        <dbReference type="ARBA" id="ARBA00023232"/>
    </source>
</evidence>
<feature type="binding site" evidence="10">
    <location>
        <position position="366"/>
    </location>
    <ligand>
        <name>Fe cation</name>
        <dbReference type="ChEBI" id="CHEBI:24875"/>
    </ligand>
</feature>
<evidence type="ECO:0000256" key="4">
    <source>
        <dbReference type="ARBA" id="ARBA00022723"/>
    </source>
</evidence>
<reference evidence="12" key="1">
    <citation type="submission" date="2023-04" db="EMBL/GenBank/DDBJ databases">
        <title>Ambrosiozyma monospora NBRC 1965.</title>
        <authorList>
            <person name="Ichikawa N."/>
            <person name="Sato H."/>
            <person name="Tonouchi N."/>
        </authorList>
    </citation>
    <scope>NUCLEOTIDE SEQUENCE</scope>
    <source>
        <strain evidence="12">NBRC 1965</strain>
    </source>
</reference>
<feature type="domain" description="VOC" evidence="11">
    <location>
        <begin position="26"/>
        <end position="165"/>
    </location>
</feature>
<keyword evidence="7 10" id="KW-0408">Iron</keyword>
<evidence type="ECO:0000256" key="2">
    <source>
        <dbReference type="ARBA" id="ARBA00005877"/>
    </source>
</evidence>
<feature type="binding site" evidence="10">
    <location>
        <position position="199"/>
    </location>
    <ligand>
        <name>Fe cation</name>
        <dbReference type="ChEBI" id="CHEBI:24875"/>
    </ligand>
</feature>
<dbReference type="GO" id="GO:0006559">
    <property type="term" value="P:L-phenylalanine catabolic process"/>
    <property type="evidence" value="ECO:0007669"/>
    <property type="project" value="UniProtKB-KW"/>
</dbReference>
<dbReference type="FunFam" id="3.10.180.10:FF:000001">
    <property type="entry name" value="4-hydroxyphenylpyruvate dioxygenase"/>
    <property type="match status" value="1"/>
</dbReference>
<evidence type="ECO:0000259" key="11">
    <source>
        <dbReference type="PROSITE" id="PS51819"/>
    </source>
</evidence>
<accession>A0A9W6YW02</accession>
<dbReference type="SUPFAM" id="SSF54593">
    <property type="entry name" value="Glyoxalase/Bleomycin resistance protein/Dihydroxybiphenyl dioxygenase"/>
    <property type="match status" value="1"/>
</dbReference>
<evidence type="ECO:0000256" key="1">
    <source>
        <dbReference type="ARBA" id="ARBA00005162"/>
    </source>
</evidence>
<evidence type="ECO:0000256" key="7">
    <source>
        <dbReference type="ARBA" id="ARBA00023004"/>
    </source>
</evidence>
<dbReference type="AlphaFoldDB" id="A0A9W6YW02"/>
<evidence type="ECO:0000256" key="10">
    <source>
        <dbReference type="PIRSR" id="PIRSR009283-1"/>
    </source>
</evidence>
<protein>
    <recommendedName>
        <fullName evidence="3 9">4-hydroxyphenylpyruvate dioxygenase</fullName>
    </recommendedName>
</protein>
<dbReference type="GO" id="GO:0046872">
    <property type="term" value="F:metal ion binding"/>
    <property type="evidence" value="ECO:0007669"/>
    <property type="project" value="UniProtKB-KW"/>
</dbReference>
<dbReference type="OrthoDB" id="414569at2759"/>
<dbReference type="InterPro" id="IPR005956">
    <property type="entry name" value="4OHPhenylPyrv_dOase"/>
</dbReference>
<comment type="cofactor">
    <cofactor evidence="10">
        <name>Fe cation</name>
        <dbReference type="ChEBI" id="CHEBI:24875"/>
    </cofactor>
    <text evidence="10">Binds 1 Fe cation per subunit.</text>
</comment>
<feature type="binding site" evidence="10">
    <location>
        <position position="282"/>
    </location>
    <ligand>
        <name>Fe cation</name>
        <dbReference type="ChEBI" id="CHEBI:24875"/>
    </ligand>
</feature>
<evidence type="ECO:0000313" key="13">
    <source>
        <dbReference type="Proteomes" id="UP001165063"/>
    </source>
</evidence>
<dbReference type="Proteomes" id="UP001165063">
    <property type="component" value="Unassembled WGS sequence"/>
</dbReference>
<feature type="domain" description="VOC" evidence="11">
    <location>
        <begin position="196"/>
        <end position="355"/>
    </location>
</feature>
<dbReference type="PROSITE" id="PS51819">
    <property type="entry name" value="VOC"/>
    <property type="match status" value="2"/>
</dbReference>
<keyword evidence="8" id="KW-0585">Phenylalanine catabolism</keyword>
<evidence type="ECO:0000256" key="3">
    <source>
        <dbReference type="ARBA" id="ARBA00013222"/>
    </source>
</evidence>
<keyword evidence="5" id="KW-0677">Repeat</keyword>
<gene>
    <name evidence="12" type="ORF">Amon01_000536000</name>
</gene>
<dbReference type="NCBIfam" id="TIGR01263">
    <property type="entry name" value="4HPPD"/>
    <property type="match status" value="1"/>
</dbReference>